<accession>E1ZUC0</accession>
<evidence type="ECO:0000313" key="2">
    <source>
        <dbReference type="Proteomes" id="UP000008141"/>
    </source>
</evidence>
<evidence type="ECO:0000313" key="1">
    <source>
        <dbReference type="EMBL" id="EFN50575.1"/>
    </source>
</evidence>
<dbReference type="AlphaFoldDB" id="E1ZUC0"/>
<name>E1ZUC0_CHLVA</name>
<protein>
    <submittedName>
        <fullName evidence="1">Uncharacterized protein</fullName>
    </submittedName>
</protein>
<reference evidence="1 2" key="1">
    <citation type="journal article" date="2010" name="Plant Cell">
        <title>The Chlorella variabilis NC64A genome reveals adaptation to photosymbiosis, coevolution with viruses, and cryptic sex.</title>
        <authorList>
            <person name="Blanc G."/>
            <person name="Duncan G."/>
            <person name="Agarkova I."/>
            <person name="Borodovsky M."/>
            <person name="Gurnon J."/>
            <person name="Kuo A."/>
            <person name="Lindquist E."/>
            <person name="Lucas S."/>
            <person name="Pangilinan J."/>
            <person name="Polle J."/>
            <person name="Salamov A."/>
            <person name="Terry A."/>
            <person name="Yamada T."/>
            <person name="Dunigan D.D."/>
            <person name="Grigoriev I.V."/>
            <person name="Claverie J.M."/>
            <person name="Van Etten J.L."/>
        </authorList>
    </citation>
    <scope>NUCLEOTIDE SEQUENCE [LARGE SCALE GENOMIC DNA]</scope>
    <source>
        <strain evidence="1 2">NC64A</strain>
    </source>
</reference>
<sequence length="50" mass="5267">MVVVVVAVCVSESIIMGIPMPVGTGLFKVMQRAEASPTSLARRPPPLLAF</sequence>
<dbReference type="GeneID" id="17350008"/>
<dbReference type="InParanoid" id="E1ZUC0"/>
<dbReference type="EMBL" id="GL433954">
    <property type="protein sequence ID" value="EFN50575.1"/>
    <property type="molecule type" value="Genomic_DNA"/>
</dbReference>
<organism evidence="2">
    <name type="scientific">Chlorella variabilis</name>
    <name type="common">Green alga</name>
    <dbReference type="NCBI Taxonomy" id="554065"/>
    <lineage>
        <taxon>Eukaryota</taxon>
        <taxon>Viridiplantae</taxon>
        <taxon>Chlorophyta</taxon>
        <taxon>core chlorophytes</taxon>
        <taxon>Trebouxiophyceae</taxon>
        <taxon>Chlorellales</taxon>
        <taxon>Chlorellaceae</taxon>
        <taxon>Chlorella clade</taxon>
        <taxon>Chlorella</taxon>
    </lineage>
</organism>
<dbReference type="Proteomes" id="UP000008141">
    <property type="component" value="Unassembled WGS sequence"/>
</dbReference>
<gene>
    <name evidence="1" type="ORF">CHLNCDRAFT_135900</name>
</gene>
<dbReference type="KEGG" id="cvr:CHLNCDRAFT_135900"/>
<dbReference type="OrthoDB" id="270392at2759"/>
<keyword evidence="2" id="KW-1185">Reference proteome</keyword>
<dbReference type="RefSeq" id="XP_005842707.1">
    <property type="nucleotide sequence ID" value="XM_005842650.1"/>
</dbReference>
<proteinExistence type="predicted"/>